<protein>
    <recommendedName>
        <fullName evidence="2">CUE domain-containing protein</fullName>
    </recommendedName>
</protein>
<dbReference type="PROSITE" id="PS51140">
    <property type="entry name" value="CUE"/>
    <property type="match status" value="1"/>
</dbReference>
<evidence type="ECO:0000256" key="1">
    <source>
        <dbReference type="SAM" id="MobiDB-lite"/>
    </source>
</evidence>
<dbReference type="InterPro" id="IPR003892">
    <property type="entry name" value="CUE"/>
</dbReference>
<gene>
    <name evidence="3" type="ORF">OSB04_030239</name>
</gene>
<keyword evidence="4" id="KW-1185">Reference proteome</keyword>
<dbReference type="Proteomes" id="UP001172457">
    <property type="component" value="Chromosome 8"/>
</dbReference>
<accession>A0AA38SJH1</accession>
<dbReference type="PANTHER" id="PTHR37252:SF3">
    <property type="entry name" value="POLYADENYLATE-BINDING PROTEIN-INTERACTING PROTEIN 6"/>
    <property type="match status" value="1"/>
</dbReference>
<sequence>MRNQAAWLSYDPESTTQNHDASENPDSLKLKIHSVFGHQNHIALRLTGKQAMDVDHDMNLAYLQMILPGISDESLSGVYTTNGGDMEATVEMLNQLE</sequence>
<evidence type="ECO:0000313" key="3">
    <source>
        <dbReference type="EMBL" id="KAJ9537506.1"/>
    </source>
</evidence>
<feature type="non-terminal residue" evidence="3">
    <location>
        <position position="1"/>
    </location>
</feature>
<evidence type="ECO:0000259" key="2">
    <source>
        <dbReference type="PROSITE" id="PS51140"/>
    </source>
</evidence>
<organism evidence="3 4">
    <name type="scientific">Centaurea solstitialis</name>
    <name type="common">yellow star-thistle</name>
    <dbReference type="NCBI Taxonomy" id="347529"/>
    <lineage>
        <taxon>Eukaryota</taxon>
        <taxon>Viridiplantae</taxon>
        <taxon>Streptophyta</taxon>
        <taxon>Embryophyta</taxon>
        <taxon>Tracheophyta</taxon>
        <taxon>Spermatophyta</taxon>
        <taxon>Magnoliopsida</taxon>
        <taxon>eudicotyledons</taxon>
        <taxon>Gunneridae</taxon>
        <taxon>Pentapetalae</taxon>
        <taxon>asterids</taxon>
        <taxon>campanulids</taxon>
        <taxon>Asterales</taxon>
        <taxon>Asteraceae</taxon>
        <taxon>Carduoideae</taxon>
        <taxon>Cardueae</taxon>
        <taxon>Centaureinae</taxon>
        <taxon>Centaurea</taxon>
    </lineage>
</organism>
<evidence type="ECO:0000313" key="4">
    <source>
        <dbReference type="Proteomes" id="UP001172457"/>
    </source>
</evidence>
<proteinExistence type="predicted"/>
<dbReference type="PANTHER" id="PTHR37252">
    <property type="entry name" value="POLYADENYLATE-BINDING PROTEIN-INTERACTING PROTEIN 6"/>
    <property type="match status" value="1"/>
</dbReference>
<comment type="caution">
    <text evidence="3">The sequence shown here is derived from an EMBL/GenBank/DDBJ whole genome shotgun (WGS) entry which is preliminary data.</text>
</comment>
<feature type="domain" description="CUE" evidence="2">
    <location>
        <begin position="55"/>
        <end position="97"/>
    </location>
</feature>
<dbReference type="InterPro" id="IPR038981">
    <property type="entry name" value="CID5/CID6"/>
</dbReference>
<dbReference type="AlphaFoldDB" id="A0AA38SJH1"/>
<dbReference type="GO" id="GO:0043130">
    <property type="term" value="F:ubiquitin binding"/>
    <property type="evidence" value="ECO:0007669"/>
    <property type="project" value="InterPro"/>
</dbReference>
<feature type="region of interest" description="Disordered" evidence="1">
    <location>
        <begin position="1"/>
        <end position="25"/>
    </location>
</feature>
<dbReference type="EMBL" id="JARYMX010000008">
    <property type="protein sequence ID" value="KAJ9537506.1"/>
    <property type="molecule type" value="Genomic_DNA"/>
</dbReference>
<name>A0AA38SJH1_9ASTR</name>
<reference evidence="3" key="1">
    <citation type="submission" date="2023-03" db="EMBL/GenBank/DDBJ databases">
        <title>Chromosome-scale reference genome and RAD-based genetic map of yellow starthistle (Centaurea solstitialis) reveal putative structural variation and QTLs associated with invader traits.</title>
        <authorList>
            <person name="Reatini B."/>
            <person name="Cang F.A."/>
            <person name="Jiang Q."/>
            <person name="Mckibben M.T.W."/>
            <person name="Barker M.S."/>
            <person name="Rieseberg L.H."/>
            <person name="Dlugosch K.M."/>
        </authorList>
    </citation>
    <scope>NUCLEOTIDE SEQUENCE</scope>
    <source>
        <strain evidence="3">CAN-66</strain>
        <tissue evidence="3">Leaf</tissue>
    </source>
</reference>
<dbReference type="Gene3D" id="1.10.8.10">
    <property type="entry name" value="DNA helicase RuvA subunit, C-terminal domain"/>
    <property type="match status" value="1"/>
</dbReference>